<evidence type="ECO:0000313" key="5">
    <source>
        <dbReference type="Proteomes" id="UP000003303"/>
    </source>
</evidence>
<dbReference type="NCBIfam" id="NF003843">
    <property type="entry name" value="PRK05422.1"/>
    <property type="match status" value="1"/>
</dbReference>
<dbReference type="GO" id="GO:0003723">
    <property type="term" value="F:RNA binding"/>
    <property type="evidence" value="ECO:0007669"/>
    <property type="project" value="UniProtKB-UniRule"/>
</dbReference>
<dbReference type="Proteomes" id="UP000003303">
    <property type="component" value="Unassembled WGS sequence"/>
</dbReference>
<comment type="subcellular location">
    <subcellularLocation>
        <location evidence="3">Cytoplasm</location>
    </subcellularLocation>
    <text evidence="3">The tmRNA-SmpB complex associates with stalled 70S ribosomes.</text>
</comment>
<evidence type="ECO:0000256" key="3">
    <source>
        <dbReference type="HAMAP-Rule" id="MF_00023"/>
    </source>
</evidence>
<dbReference type="InterPro" id="IPR020081">
    <property type="entry name" value="SsrA-bd_prot_CS"/>
</dbReference>
<comment type="function">
    <text evidence="3">Required for rescue of stalled ribosomes mediated by trans-translation. Binds to transfer-messenger RNA (tmRNA), required for stable association of tmRNA with ribosomes. tmRNA and SmpB together mimic tRNA shape, replacing the anticodon stem-loop with SmpB. tmRNA is encoded by the ssrA gene; the 2 termini fold to resemble tRNA(Ala) and it encodes a 'tag peptide', a short internal open reading frame. During trans-translation Ala-aminoacylated tmRNA acts like a tRNA, entering the A-site of stalled ribosomes, displacing the stalled mRNA. The ribosome then switches to translate the ORF on the tmRNA; the nascent peptide is terminated with the 'tag peptide' encoded by the tmRNA and targeted for degradation. The ribosome is freed to recommence translation, which seems to be the essential function of trans-translation.</text>
</comment>
<dbReference type="PROSITE" id="PS01317">
    <property type="entry name" value="SSRP"/>
    <property type="match status" value="1"/>
</dbReference>
<dbReference type="GO" id="GO:0070930">
    <property type="term" value="P:trans-translation-dependent protein tagging"/>
    <property type="evidence" value="ECO:0007669"/>
    <property type="project" value="TreeGrafter"/>
</dbReference>
<comment type="similarity">
    <text evidence="3">Belongs to the SmpB family.</text>
</comment>
<organism evidence="4 5">
    <name type="scientific">Porphyromonas uenonis 60-3</name>
    <dbReference type="NCBI Taxonomy" id="596327"/>
    <lineage>
        <taxon>Bacteria</taxon>
        <taxon>Pseudomonadati</taxon>
        <taxon>Bacteroidota</taxon>
        <taxon>Bacteroidia</taxon>
        <taxon>Bacteroidales</taxon>
        <taxon>Porphyromonadaceae</taxon>
        <taxon>Porphyromonas</taxon>
    </lineage>
</organism>
<keyword evidence="2 3" id="KW-0694">RNA-binding</keyword>
<gene>
    <name evidence="3 4" type="primary">smpB</name>
    <name evidence="4" type="ORF">PORUE0001_0654</name>
</gene>
<dbReference type="NCBIfam" id="TIGR00086">
    <property type="entry name" value="smpB"/>
    <property type="match status" value="1"/>
</dbReference>
<dbReference type="OrthoDB" id="9805462at2"/>
<dbReference type="eggNOG" id="COG0691">
    <property type="taxonomic scope" value="Bacteria"/>
</dbReference>
<accession>C2MBH6</accession>
<evidence type="ECO:0000256" key="2">
    <source>
        <dbReference type="ARBA" id="ARBA00022884"/>
    </source>
</evidence>
<keyword evidence="5" id="KW-1185">Reference proteome</keyword>
<keyword evidence="1 3" id="KW-0963">Cytoplasm</keyword>
<dbReference type="SUPFAM" id="SSF74982">
    <property type="entry name" value="Small protein B (SmpB)"/>
    <property type="match status" value="1"/>
</dbReference>
<dbReference type="GO" id="GO:0005829">
    <property type="term" value="C:cytosol"/>
    <property type="evidence" value="ECO:0007669"/>
    <property type="project" value="TreeGrafter"/>
</dbReference>
<dbReference type="STRING" id="596327.PORUE0001_0654"/>
<dbReference type="AlphaFoldDB" id="C2MBH6"/>
<protein>
    <recommendedName>
        <fullName evidence="3">SsrA-binding protein</fullName>
    </recommendedName>
    <alternativeName>
        <fullName evidence="3">Small protein B</fullName>
    </alternativeName>
</protein>
<dbReference type="RefSeq" id="WP_007365298.1">
    <property type="nucleotide sequence ID" value="NZ_ACLR01000123.1"/>
</dbReference>
<dbReference type="GO" id="GO:0070929">
    <property type="term" value="P:trans-translation"/>
    <property type="evidence" value="ECO:0007669"/>
    <property type="project" value="UniProtKB-UniRule"/>
</dbReference>
<dbReference type="InterPro" id="IPR000037">
    <property type="entry name" value="SsrA-bd_prot"/>
</dbReference>
<evidence type="ECO:0000256" key="1">
    <source>
        <dbReference type="ARBA" id="ARBA00022490"/>
    </source>
</evidence>
<comment type="caution">
    <text evidence="4">The sequence shown here is derived from an EMBL/GenBank/DDBJ whole genome shotgun (WGS) entry which is preliminary data.</text>
</comment>
<reference evidence="4 5" key="1">
    <citation type="submission" date="2009-04" db="EMBL/GenBank/DDBJ databases">
        <authorList>
            <person name="Sebastian Y."/>
            <person name="Madupu R."/>
            <person name="Durkin A.S."/>
            <person name="Torralba M."/>
            <person name="Methe B."/>
            <person name="Sutton G.G."/>
            <person name="Strausberg R.L."/>
            <person name="Nelson K.E."/>
        </authorList>
    </citation>
    <scope>NUCLEOTIDE SEQUENCE [LARGE SCALE GENOMIC DNA]</scope>
    <source>
        <strain evidence="4 5">60-3</strain>
    </source>
</reference>
<proteinExistence type="inferred from homology"/>
<evidence type="ECO:0000313" key="4">
    <source>
        <dbReference type="EMBL" id="EEK16960.1"/>
    </source>
</evidence>
<dbReference type="Pfam" id="PF01668">
    <property type="entry name" value="SmpB"/>
    <property type="match status" value="1"/>
</dbReference>
<dbReference type="PANTHER" id="PTHR30308">
    <property type="entry name" value="TMRNA-BINDING COMPONENT OF TRANS-TRANSLATION TAGGING COMPLEX"/>
    <property type="match status" value="1"/>
</dbReference>
<name>C2MBH6_9PORP</name>
<dbReference type="EMBL" id="ACLR01000123">
    <property type="protein sequence ID" value="EEK16960.1"/>
    <property type="molecule type" value="Genomic_DNA"/>
</dbReference>
<dbReference type="InterPro" id="IPR023620">
    <property type="entry name" value="SmpB"/>
</dbReference>
<dbReference type="HAMAP" id="MF_00023">
    <property type="entry name" value="SmpB"/>
    <property type="match status" value="1"/>
</dbReference>
<sequence>MAKKGKQSARAINIRNKRATYDYELLDQYTAGIVLVGSEIKSIRAGKAALVDSYCYFSHGELWIKNMYIAEYSYASYNNHVERRERKLLLNRKELRKLEEEMKNPGQTIIPVRLFINERGLAKLVVALARGKKQYDKRASIRDREDKRRLERAMRF</sequence>
<dbReference type="Gene3D" id="2.40.280.10">
    <property type="match status" value="1"/>
</dbReference>
<dbReference type="PANTHER" id="PTHR30308:SF2">
    <property type="entry name" value="SSRA-BINDING PROTEIN"/>
    <property type="match status" value="1"/>
</dbReference>